<comment type="caution">
    <text evidence="1">The sequence shown here is derived from an EMBL/GenBank/DDBJ whole genome shotgun (WGS) entry which is preliminary data.</text>
</comment>
<dbReference type="PANTHER" id="PTHR39327">
    <property type="match status" value="1"/>
</dbReference>
<keyword evidence="2" id="KW-1185">Reference proteome</keyword>
<organism evidence="1 2">
    <name type="scientific">Parahaliea aestuarii</name>
    <dbReference type="NCBI Taxonomy" id="1852021"/>
    <lineage>
        <taxon>Bacteria</taxon>
        <taxon>Pseudomonadati</taxon>
        <taxon>Pseudomonadota</taxon>
        <taxon>Gammaproteobacteria</taxon>
        <taxon>Cellvibrionales</taxon>
        <taxon>Halieaceae</taxon>
        <taxon>Parahaliea</taxon>
    </lineage>
</organism>
<dbReference type="Gene3D" id="3.10.620.30">
    <property type="match status" value="1"/>
</dbReference>
<name>A0A5C8ZN97_9GAMM</name>
<sequence>MAPAADRLLFLPVEADHITHRVSKRQPIRWIHLGILALVCSALSVVAQVNLDRMQQLATSRYGANTANTVAEWRELIDAIATLPDDKKVEKVNAFFNRRVRWQQDIDIWGQDDYWATPLETMARRTGDCEDFSIAKYMTLLLAGTPIDKLRITYVKAQMGGNLSNRYEAHMVLAYYPTPSADPLILDNMVDMVRPASKRPDLKPVFGFNSKGLWVGGAAAPATKDPGAKLSRWRDLLQRMSADGLG</sequence>
<dbReference type="OrthoDB" id="5401788at2"/>
<dbReference type="Proteomes" id="UP000321933">
    <property type="component" value="Unassembled WGS sequence"/>
</dbReference>
<dbReference type="AlphaFoldDB" id="A0A5C8ZN97"/>
<dbReference type="InterPro" id="IPR010319">
    <property type="entry name" value="Transglutaminase-like_Cys_pept"/>
</dbReference>
<dbReference type="EMBL" id="VRYZ01000007">
    <property type="protein sequence ID" value="TXS89938.1"/>
    <property type="molecule type" value="Genomic_DNA"/>
</dbReference>
<gene>
    <name evidence="1" type="ORF">FVW59_15095</name>
</gene>
<dbReference type="Pfam" id="PF06035">
    <property type="entry name" value="Peptidase_C93"/>
    <property type="match status" value="1"/>
</dbReference>
<reference evidence="1 2" key="1">
    <citation type="submission" date="2019-08" db="EMBL/GenBank/DDBJ databases">
        <title>Parahaliea maris sp. nov., isolated from the surface seawater.</title>
        <authorList>
            <person name="Liu Y."/>
        </authorList>
    </citation>
    <scope>NUCLEOTIDE SEQUENCE [LARGE SCALE GENOMIC DNA]</scope>
    <source>
        <strain evidence="1 2">S2-26</strain>
    </source>
</reference>
<proteinExistence type="predicted"/>
<protein>
    <submittedName>
        <fullName evidence="1">Transglutaminase</fullName>
    </submittedName>
</protein>
<evidence type="ECO:0000313" key="2">
    <source>
        <dbReference type="Proteomes" id="UP000321933"/>
    </source>
</evidence>
<evidence type="ECO:0000313" key="1">
    <source>
        <dbReference type="EMBL" id="TXS89938.1"/>
    </source>
</evidence>
<dbReference type="PANTHER" id="PTHR39327:SF1">
    <property type="entry name" value="BLR5470 PROTEIN"/>
    <property type="match status" value="1"/>
</dbReference>
<accession>A0A5C8ZN97</accession>